<organism evidence="2 3">
    <name type="scientific">Polymorphospora lycopeni</name>
    <dbReference type="NCBI Taxonomy" id="3140240"/>
    <lineage>
        <taxon>Bacteria</taxon>
        <taxon>Bacillati</taxon>
        <taxon>Actinomycetota</taxon>
        <taxon>Actinomycetes</taxon>
        <taxon>Micromonosporales</taxon>
        <taxon>Micromonosporaceae</taxon>
        <taxon>Polymorphospora</taxon>
    </lineage>
</organism>
<accession>A0ABV5CXC5</accession>
<comment type="caution">
    <text evidence="2">The sequence shown here is derived from an EMBL/GenBank/DDBJ whole genome shotgun (WGS) entry which is preliminary data.</text>
</comment>
<keyword evidence="3" id="KW-1185">Reference proteome</keyword>
<gene>
    <name evidence="2" type="ORF">AAFH96_26630</name>
</gene>
<protein>
    <submittedName>
        <fullName evidence="2">Uncharacterized protein</fullName>
    </submittedName>
</protein>
<evidence type="ECO:0000313" key="2">
    <source>
        <dbReference type="EMBL" id="MFB6396652.1"/>
    </source>
</evidence>
<evidence type="ECO:0000313" key="3">
    <source>
        <dbReference type="Proteomes" id="UP001582793"/>
    </source>
</evidence>
<dbReference type="Proteomes" id="UP001582793">
    <property type="component" value="Unassembled WGS sequence"/>
</dbReference>
<reference evidence="2 3" key="1">
    <citation type="submission" date="2024-04" db="EMBL/GenBank/DDBJ databases">
        <title>Polymorphospora sp. isolated from Baiyangdian Lake in Xiong'an New Area.</title>
        <authorList>
            <person name="Zhang X."/>
            <person name="Liu J."/>
        </authorList>
    </citation>
    <scope>NUCLEOTIDE SEQUENCE [LARGE SCALE GENOMIC DNA]</scope>
    <source>
        <strain evidence="2 3">2-325</strain>
    </source>
</reference>
<name>A0ABV5CXC5_9ACTN</name>
<evidence type="ECO:0000256" key="1">
    <source>
        <dbReference type="SAM" id="Phobius"/>
    </source>
</evidence>
<keyword evidence="1" id="KW-0812">Transmembrane</keyword>
<dbReference type="RefSeq" id="WP_375736024.1">
    <property type="nucleotide sequence ID" value="NZ_JBCGDC010000101.1"/>
</dbReference>
<sequence>MKAFVPWLVVLAVILALNALRLRPLATAVAVAWLVYCIWTWVRPRRRSDN</sequence>
<proteinExistence type="predicted"/>
<feature type="transmembrane region" description="Helical" evidence="1">
    <location>
        <begin position="26"/>
        <end position="42"/>
    </location>
</feature>
<dbReference type="EMBL" id="JBCGDC010000101">
    <property type="protein sequence ID" value="MFB6396652.1"/>
    <property type="molecule type" value="Genomic_DNA"/>
</dbReference>
<keyword evidence="1" id="KW-0472">Membrane</keyword>
<keyword evidence="1" id="KW-1133">Transmembrane helix</keyword>